<dbReference type="AlphaFoldDB" id="A0A1C0YZN2"/>
<dbReference type="CDD" id="cd11386">
    <property type="entry name" value="MCP_signal"/>
    <property type="match status" value="1"/>
</dbReference>
<protein>
    <recommendedName>
        <fullName evidence="12">Chemotaxis protein</fullName>
    </recommendedName>
</protein>
<keyword evidence="4 6" id="KW-0807">Transducer</keyword>
<comment type="caution">
    <text evidence="10">The sequence shown here is derived from an EMBL/GenBank/DDBJ whole genome shotgun (WGS) entry which is preliminary data.</text>
</comment>
<keyword evidence="7" id="KW-0812">Transmembrane</keyword>
<evidence type="ECO:0000256" key="6">
    <source>
        <dbReference type="PROSITE-ProRule" id="PRU00284"/>
    </source>
</evidence>
<keyword evidence="3 7" id="KW-0472">Membrane</keyword>
<feature type="domain" description="Methyl-accepting transducer" evidence="8">
    <location>
        <begin position="275"/>
        <end position="511"/>
    </location>
</feature>
<comment type="similarity">
    <text evidence="5">Belongs to the methyl-accepting chemotaxis (MCP) protein family.</text>
</comment>
<proteinExistence type="inferred from homology"/>
<keyword evidence="7" id="KW-1133">Transmembrane helix</keyword>
<dbReference type="SMART" id="SM00304">
    <property type="entry name" value="HAMP"/>
    <property type="match status" value="1"/>
</dbReference>
<comment type="subcellular location">
    <subcellularLocation>
        <location evidence="1">Cell membrane</location>
    </subcellularLocation>
</comment>
<dbReference type="CDD" id="cd06225">
    <property type="entry name" value="HAMP"/>
    <property type="match status" value="1"/>
</dbReference>
<dbReference type="GO" id="GO:0005886">
    <property type="term" value="C:plasma membrane"/>
    <property type="evidence" value="ECO:0007669"/>
    <property type="project" value="UniProtKB-SubCell"/>
</dbReference>
<organism evidence="10 11">
    <name type="scientific">Caryophanon latum</name>
    <dbReference type="NCBI Taxonomy" id="33977"/>
    <lineage>
        <taxon>Bacteria</taxon>
        <taxon>Bacillati</taxon>
        <taxon>Bacillota</taxon>
        <taxon>Bacilli</taxon>
        <taxon>Bacillales</taxon>
        <taxon>Caryophanaceae</taxon>
        <taxon>Caryophanon</taxon>
    </lineage>
</organism>
<evidence type="ECO:0000259" key="9">
    <source>
        <dbReference type="PROSITE" id="PS50885"/>
    </source>
</evidence>
<gene>
    <name evidence="10" type="ORF">A6K76_06090</name>
</gene>
<feature type="transmembrane region" description="Helical" evidence="7">
    <location>
        <begin position="7"/>
        <end position="27"/>
    </location>
</feature>
<name>A0A1C0YZN2_9BACL</name>
<evidence type="ECO:0000256" key="2">
    <source>
        <dbReference type="ARBA" id="ARBA00022475"/>
    </source>
</evidence>
<dbReference type="RefSeq" id="WP_066462222.1">
    <property type="nucleotide sequence ID" value="NZ_MATO01000014.1"/>
</dbReference>
<dbReference type="PROSITE" id="PS50111">
    <property type="entry name" value="CHEMOTAXIS_TRANSDUC_2"/>
    <property type="match status" value="1"/>
</dbReference>
<evidence type="ECO:0000313" key="10">
    <source>
        <dbReference type="EMBL" id="OCS92647.1"/>
    </source>
</evidence>
<dbReference type="InterPro" id="IPR004090">
    <property type="entry name" value="Chemotax_Me-accpt_rcpt"/>
</dbReference>
<reference evidence="10 11" key="1">
    <citation type="submission" date="2016-07" db="EMBL/GenBank/DDBJ databases">
        <title>Caryophanon latum genome sequencing.</title>
        <authorList>
            <person name="Verma A."/>
            <person name="Pal Y."/>
            <person name="Krishnamurthi S."/>
        </authorList>
    </citation>
    <scope>NUCLEOTIDE SEQUENCE [LARGE SCALE GENOMIC DNA]</scope>
    <source>
        <strain evidence="10 11">DSM 14151</strain>
    </source>
</reference>
<dbReference type="PANTHER" id="PTHR32089">
    <property type="entry name" value="METHYL-ACCEPTING CHEMOTAXIS PROTEIN MCPB"/>
    <property type="match status" value="1"/>
</dbReference>
<evidence type="ECO:0000313" key="11">
    <source>
        <dbReference type="Proteomes" id="UP000093482"/>
    </source>
</evidence>
<dbReference type="Proteomes" id="UP000093482">
    <property type="component" value="Unassembled WGS sequence"/>
</dbReference>
<dbReference type="Gene3D" id="1.10.287.950">
    <property type="entry name" value="Methyl-accepting chemotaxis protein"/>
    <property type="match status" value="1"/>
</dbReference>
<keyword evidence="11" id="KW-1185">Reference proteome</keyword>
<dbReference type="InterPro" id="IPR003660">
    <property type="entry name" value="HAMP_dom"/>
</dbReference>
<feature type="transmembrane region" description="Helical" evidence="7">
    <location>
        <begin position="180"/>
        <end position="201"/>
    </location>
</feature>
<dbReference type="GO" id="GO:0007165">
    <property type="term" value="P:signal transduction"/>
    <property type="evidence" value="ECO:0007669"/>
    <property type="project" value="UniProtKB-KW"/>
</dbReference>
<dbReference type="SUPFAM" id="SSF58104">
    <property type="entry name" value="Methyl-accepting chemotaxis protein (MCP) signaling domain"/>
    <property type="match status" value="1"/>
</dbReference>
<sequence length="563" mass="61561">MKISKKIMLSFGILIFFIFGISVYSYIEISKVNNEYTGMISFDLEGVYLTSELQQNIAMQGIQLRQYVLEQDDTTLREFENIQKTVDQGLVDLYNFAQSEEIKEVIAGMQENNLTFNEAAEHITTAVANKDQERAIQLITNEAKVANNEMLATAQSILDTLQDRFTVTANETDSWVKSGIVTLVIISIISLVIAIAIGVTLNKTISRPLRTLAVGAEQIADGNLDVPDIHTTTKDEVGQLSAAFNKMKASLQEIILVCKDNAIDLSAISEELTASTNQVATTSSNVALNTEKIATSINDIASVSQQTSSSMEQTTHDIETIVGTTQSLKRRSQKASELAISGNEHLTQAKAQMNTIYESTQGTASVVKNLSMQSQEIQQMTNMITQISDQTNLLALNASIEAARAGEHGKGFAVVADEVRKLAEESQKSASMITQLTANILDETKNAENSMLLSLETVSEGVTIIDESDRMFKNIVGQFGKITNDIEKITDMTEQISASTQQVNNAATILATNMQQLAHGAEDVTQQTEEQVATIEEINAISETLTTRSMQLTTSIAHFQLTK</sequence>
<dbReference type="SMART" id="SM00283">
    <property type="entry name" value="MA"/>
    <property type="match status" value="1"/>
</dbReference>
<dbReference type="Pfam" id="PF12729">
    <property type="entry name" value="4HB_MCP_1"/>
    <property type="match status" value="1"/>
</dbReference>
<evidence type="ECO:0000256" key="4">
    <source>
        <dbReference type="ARBA" id="ARBA00023224"/>
    </source>
</evidence>
<dbReference type="PANTHER" id="PTHR32089:SF112">
    <property type="entry name" value="LYSOZYME-LIKE PROTEIN-RELATED"/>
    <property type="match status" value="1"/>
</dbReference>
<dbReference type="EMBL" id="MATO01000014">
    <property type="protein sequence ID" value="OCS92647.1"/>
    <property type="molecule type" value="Genomic_DNA"/>
</dbReference>
<dbReference type="InterPro" id="IPR004089">
    <property type="entry name" value="MCPsignal_dom"/>
</dbReference>
<dbReference type="PRINTS" id="PR00260">
    <property type="entry name" value="CHEMTRNSDUCR"/>
</dbReference>
<evidence type="ECO:0000256" key="5">
    <source>
        <dbReference type="ARBA" id="ARBA00029447"/>
    </source>
</evidence>
<dbReference type="Gene3D" id="6.10.340.10">
    <property type="match status" value="1"/>
</dbReference>
<evidence type="ECO:0000256" key="3">
    <source>
        <dbReference type="ARBA" id="ARBA00023136"/>
    </source>
</evidence>
<keyword evidence="2" id="KW-1003">Cell membrane</keyword>
<evidence type="ECO:0000259" key="8">
    <source>
        <dbReference type="PROSITE" id="PS50111"/>
    </source>
</evidence>
<accession>A0A1C0YZN2</accession>
<dbReference type="Pfam" id="PF00672">
    <property type="entry name" value="HAMP"/>
    <property type="match status" value="1"/>
</dbReference>
<dbReference type="Pfam" id="PF00015">
    <property type="entry name" value="MCPsignal"/>
    <property type="match status" value="1"/>
</dbReference>
<feature type="domain" description="HAMP" evidence="9">
    <location>
        <begin position="203"/>
        <end position="256"/>
    </location>
</feature>
<dbReference type="PROSITE" id="PS50885">
    <property type="entry name" value="HAMP"/>
    <property type="match status" value="1"/>
</dbReference>
<dbReference type="GO" id="GO:0006935">
    <property type="term" value="P:chemotaxis"/>
    <property type="evidence" value="ECO:0007669"/>
    <property type="project" value="InterPro"/>
</dbReference>
<evidence type="ECO:0000256" key="7">
    <source>
        <dbReference type="SAM" id="Phobius"/>
    </source>
</evidence>
<dbReference type="OrthoDB" id="107771at2"/>
<dbReference type="InterPro" id="IPR024478">
    <property type="entry name" value="HlyB_4HB_MCP"/>
</dbReference>
<evidence type="ECO:0008006" key="12">
    <source>
        <dbReference type="Google" id="ProtNLM"/>
    </source>
</evidence>
<dbReference type="GO" id="GO:0004888">
    <property type="term" value="F:transmembrane signaling receptor activity"/>
    <property type="evidence" value="ECO:0007669"/>
    <property type="project" value="InterPro"/>
</dbReference>
<evidence type="ECO:0000256" key="1">
    <source>
        <dbReference type="ARBA" id="ARBA00004236"/>
    </source>
</evidence>